<feature type="domain" description="RCK C-terminal" evidence="2">
    <location>
        <begin position="134"/>
        <end position="218"/>
    </location>
</feature>
<dbReference type="InterPro" id="IPR050721">
    <property type="entry name" value="Trk_Ktr_HKT_K-transport"/>
</dbReference>
<dbReference type="EMBL" id="SRIB01000006">
    <property type="protein sequence ID" value="TFZ40274.1"/>
    <property type="molecule type" value="Genomic_DNA"/>
</dbReference>
<dbReference type="PANTHER" id="PTHR43833:SF7">
    <property type="entry name" value="KTR SYSTEM POTASSIUM UPTAKE PROTEIN C"/>
    <property type="match status" value="1"/>
</dbReference>
<name>A0A4Z0D5X7_9FIRM</name>
<dbReference type="Proteomes" id="UP000298381">
    <property type="component" value="Unassembled WGS sequence"/>
</dbReference>
<sequence>MKSFVVVGCGRFGSAVAETLYNLGNEVLAIDGDEEVIEAISGHVTHAVQADVMDENVMRELGIRNFDVAVISIASNLEASILATLIVKELGVKKVVAKAQSDLHGKVLRKIGADKVIFPERDMGVRVAHNLSSKGIIDFIELSPEYSIMEIQSVKQWTGKSLAQLRLRNKYGINVMAIKRGSDINVSPGPDDVICEGDILLALGSISDMARIEEKTSE</sequence>
<organism evidence="3 4">
    <name type="scientific">Soehngenia longivitae</name>
    <dbReference type="NCBI Taxonomy" id="2562294"/>
    <lineage>
        <taxon>Bacteria</taxon>
        <taxon>Bacillati</taxon>
        <taxon>Bacillota</taxon>
        <taxon>Tissierellia</taxon>
        <taxon>Tissierellales</taxon>
        <taxon>Tissierellaceae</taxon>
        <taxon>Soehngenia</taxon>
    </lineage>
</organism>
<dbReference type="Pfam" id="PF02254">
    <property type="entry name" value="TrkA_N"/>
    <property type="match status" value="1"/>
</dbReference>
<proteinExistence type="predicted"/>
<accession>A0A4Z0D5X7</accession>
<keyword evidence="4" id="KW-1185">Reference proteome</keyword>
<reference evidence="3 4" key="1">
    <citation type="submission" date="2019-03" db="EMBL/GenBank/DDBJ databases">
        <title>Draft genome sequence data and analysis of a Fermenting Bacterium, Soehngenia longevitae strain 1933PT, isolated from petroleum reservoir in Azerbaijan.</title>
        <authorList>
            <person name="Grouzdev D.S."/>
            <person name="Bidzhieva S.K."/>
            <person name="Sokolova D.S."/>
            <person name="Tourova T.P."/>
            <person name="Poltaraus A.B."/>
            <person name="Nazina T.N."/>
        </authorList>
    </citation>
    <scope>NUCLEOTIDE SEQUENCE [LARGE SCALE GENOMIC DNA]</scope>
    <source>
        <strain evidence="3 4">1933P</strain>
    </source>
</reference>
<comment type="caution">
    <text evidence="3">The sequence shown here is derived from an EMBL/GenBank/DDBJ whole genome shotgun (WGS) entry which is preliminary data.</text>
</comment>
<dbReference type="RefSeq" id="WP_135271047.1">
    <property type="nucleotide sequence ID" value="NZ_SRIB01000006.1"/>
</dbReference>
<evidence type="ECO:0000313" key="4">
    <source>
        <dbReference type="Proteomes" id="UP000298381"/>
    </source>
</evidence>
<evidence type="ECO:0000313" key="3">
    <source>
        <dbReference type="EMBL" id="TFZ40274.1"/>
    </source>
</evidence>
<gene>
    <name evidence="3" type="ORF">E4100_05535</name>
</gene>
<dbReference type="GO" id="GO:0008324">
    <property type="term" value="F:monoatomic cation transmembrane transporter activity"/>
    <property type="evidence" value="ECO:0007669"/>
    <property type="project" value="InterPro"/>
</dbReference>
<dbReference type="InterPro" id="IPR036291">
    <property type="entry name" value="NAD(P)-bd_dom_sf"/>
</dbReference>
<dbReference type="OrthoDB" id="9776294at2"/>
<evidence type="ECO:0000259" key="2">
    <source>
        <dbReference type="PROSITE" id="PS51202"/>
    </source>
</evidence>
<dbReference type="PROSITE" id="PS51202">
    <property type="entry name" value="RCK_C"/>
    <property type="match status" value="1"/>
</dbReference>
<dbReference type="InterPro" id="IPR003148">
    <property type="entry name" value="RCK_N"/>
</dbReference>
<dbReference type="Pfam" id="PF02080">
    <property type="entry name" value="TrkA_C"/>
    <property type="match status" value="1"/>
</dbReference>
<dbReference type="Gene3D" id="3.30.70.1450">
    <property type="entry name" value="Regulator of K+ conductance, C-terminal domain"/>
    <property type="match status" value="1"/>
</dbReference>
<dbReference type="PROSITE" id="PS51201">
    <property type="entry name" value="RCK_N"/>
    <property type="match status" value="1"/>
</dbReference>
<dbReference type="InterPro" id="IPR006037">
    <property type="entry name" value="RCK_C"/>
</dbReference>
<dbReference type="SUPFAM" id="SSF116726">
    <property type="entry name" value="TrkA C-terminal domain-like"/>
    <property type="match status" value="1"/>
</dbReference>
<protein>
    <submittedName>
        <fullName evidence="3">TrkA family potassium uptake protein</fullName>
    </submittedName>
</protein>
<evidence type="ECO:0000259" key="1">
    <source>
        <dbReference type="PROSITE" id="PS51201"/>
    </source>
</evidence>
<dbReference type="PANTHER" id="PTHR43833">
    <property type="entry name" value="POTASSIUM CHANNEL PROTEIN 2-RELATED-RELATED"/>
    <property type="match status" value="1"/>
</dbReference>
<dbReference type="Gene3D" id="3.40.50.720">
    <property type="entry name" value="NAD(P)-binding Rossmann-like Domain"/>
    <property type="match status" value="1"/>
</dbReference>
<dbReference type="AlphaFoldDB" id="A0A4Z0D5X7"/>
<dbReference type="InterPro" id="IPR036721">
    <property type="entry name" value="RCK_C_sf"/>
</dbReference>
<feature type="domain" description="RCK N-terminal" evidence="1">
    <location>
        <begin position="1"/>
        <end position="117"/>
    </location>
</feature>
<dbReference type="SUPFAM" id="SSF51735">
    <property type="entry name" value="NAD(P)-binding Rossmann-fold domains"/>
    <property type="match status" value="1"/>
</dbReference>
<dbReference type="GO" id="GO:0006813">
    <property type="term" value="P:potassium ion transport"/>
    <property type="evidence" value="ECO:0007669"/>
    <property type="project" value="InterPro"/>
</dbReference>